<accession>A0A9P8UGB2</accession>
<dbReference type="RefSeq" id="XP_045955934.1">
    <property type="nucleotide sequence ID" value="XM_046107626.1"/>
</dbReference>
<dbReference type="EMBL" id="JAGPXC010000006">
    <property type="protein sequence ID" value="KAH6651656.1"/>
    <property type="molecule type" value="Genomic_DNA"/>
</dbReference>
<evidence type="ECO:0000313" key="2">
    <source>
        <dbReference type="Proteomes" id="UP000758603"/>
    </source>
</evidence>
<protein>
    <submittedName>
        <fullName evidence="1">Uncharacterized protein</fullName>
    </submittedName>
</protein>
<gene>
    <name evidence="1" type="ORF">BKA67DRAFT_660447</name>
</gene>
<sequence>MRQYFLPAAICLAQVARAEFGNSFYLGPFSGGQYITKATYSLSAPSVPTGFDSSDTSLWLSIWVGVQQSSEDVDNENLVQPLLNWCLDNESCGCDADETQWCVAANTYTPSGQEGESYVVVPSDAVLDFEIAVNSSTSYIDQKVWINGELVSQKSDSQGMKPGVIYSANECSDANCGTLPAFSWTNMTLTFNEAIDTVEPALNVATSTGFTTSDGGITWTADEINMGKDTAWS</sequence>
<organism evidence="1 2">
    <name type="scientific">Truncatella angustata</name>
    <dbReference type="NCBI Taxonomy" id="152316"/>
    <lineage>
        <taxon>Eukaryota</taxon>
        <taxon>Fungi</taxon>
        <taxon>Dikarya</taxon>
        <taxon>Ascomycota</taxon>
        <taxon>Pezizomycotina</taxon>
        <taxon>Sordariomycetes</taxon>
        <taxon>Xylariomycetidae</taxon>
        <taxon>Amphisphaeriales</taxon>
        <taxon>Sporocadaceae</taxon>
        <taxon>Truncatella</taxon>
    </lineage>
</organism>
<dbReference type="OrthoDB" id="5086500at2759"/>
<reference evidence="1" key="1">
    <citation type="journal article" date="2021" name="Nat. Commun.">
        <title>Genetic determinants of endophytism in the Arabidopsis root mycobiome.</title>
        <authorList>
            <person name="Mesny F."/>
            <person name="Miyauchi S."/>
            <person name="Thiergart T."/>
            <person name="Pickel B."/>
            <person name="Atanasova L."/>
            <person name="Karlsson M."/>
            <person name="Huettel B."/>
            <person name="Barry K.W."/>
            <person name="Haridas S."/>
            <person name="Chen C."/>
            <person name="Bauer D."/>
            <person name="Andreopoulos W."/>
            <person name="Pangilinan J."/>
            <person name="LaButti K."/>
            <person name="Riley R."/>
            <person name="Lipzen A."/>
            <person name="Clum A."/>
            <person name="Drula E."/>
            <person name="Henrissat B."/>
            <person name="Kohler A."/>
            <person name="Grigoriev I.V."/>
            <person name="Martin F.M."/>
            <person name="Hacquard S."/>
        </authorList>
    </citation>
    <scope>NUCLEOTIDE SEQUENCE</scope>
    <source>
        <strain evidence="1">MPI-SDFR-AT-0073</strain>
    </source>
</reference>
<name>A0A9P8UGB2_9PEZI</name>
<dbReference type="Proteomes" id="UP000758603">
    <property type="component" value="Unassembled WGS sequence"/>
</dbReference>
<keyword evidence="2" id="KW-1185">Reference proteome</keyword>
<dbReference type="AlphaFoldDB" id="A0A9P8UGB2"/>
<evidence type="ECO:0000313" key="1">
    <source>
        <dbReference type="EMBL" id="KAH6651656.1"/>
    </source>
</evidence>
<dbReference type="GeneID" id="70136517"/>
<proteinExistence type="predicted"/>
<comment type="caution">
    <text evidence="1">The sequence shown here is derived from an EMBL/GenBank/DDBJ whole genome shotgun (WGS) entry which is preliminary data.</text>
</comment>